<evidence type="ECO:0000313" key="3">
    <source>
        <dbReference type="Proteomes" id="UP000295543"/>
    </source>
</evidence>
<dbReference type="AlphaFoldDB" id="A0A4R5U874"/>
<reference evidence="2 3" key="1">
    <citation type="submission" date="2019-03" db="EMBL/GenBank/DDBJ databases">
        <title>Luteimonas zhaokaii sp.nov., isolated from the rectal contents of Plateau pika in Yushu, Qinghai Province, China.</title>
        <authorList>
            <person name="Zhang G."/>
        </authorList>
    </citation>
    <scope>NUCLEOTIDE SEQUENCE [LARGE SCALE GENOMIC DNA]</scope>
    <source>
        <strain evidence="2 3">THG-MD21</strain>
    </source>
</reference>
<dbReference type="Proteomes" id="UP000295543">
    <property type="component" value="Unassembled WGS sequence"/>
</dbReference>
<keyword evidence="3" id="KW-1185">Reference proteome</keyword>
<protein>
    <submittedName>
        <fullName evidence="2">Uncharacterized protein</fullName>
    </submittedName>
</protein>
<organism evidence="2 3">
    <name type="scientific">Luteimonas terrae</name>
    <dbReference type="NCBI Taxonomy" id="1530191"/>
    <lineage>
        <taxon>Bacteria</taxon>
        <taxon>Pseudomonadati</taxon>
        <taxon>Pseudomonadota</taxon>
        <taxon>Gammaproteobacteria</taxon>
        <taxon>Lysobacterales</taxon>
        <taxon>Lysobacteraceae</taxon>
        <taxon>Luteimonas</taxon>
    </lineage>
</organism>
<evidence type="ECO:0000256" key="1">
    <source>
        <dbReference type="SAM" id="MobiDB-lite"/>
    </source>
</evidence>
<evidence type="ECO:0000313" key="2">
    <source>
        <dbReference type="EMBL" id="TDK30677.1"/>
    </source>
</evidence>
<accession>A0A4R5U874</accession>
<sequence>MKMLRIVAAGALSYFAYRSWKRNRDAQVVEPQPATRSLRDDGARTAPHGDPLIAEEDLDVSVPRSTSHSSPGFGAP</sequence>
<dbReference type="EMBL" id="SMTG01000004">
    <property type="protein sequence ID" value="TDK30677.1"/>
    <property type="molecule type" value="Genomic_DNA"/>
</dbReference>
<dbReference type="OrthoDB" id="5988232at2"/>
<gene>
    <name evidence="2" type="ORF">E2F49_09975</name>
</gene>
<comment type="caution">
    <text evidence="2">The sequence shown here is derived from an EMBL/GenBank/DDBJ whole genome shotgun (WGS) entry which is preliminary data.</text>
</comment>
<name>A0A4R5U874_9GAMM</name>
<feature type="region of interest" description="Disordered" evidence="1">
    <location>
        <begin position="25"/>
        <end position="76"/>
    </location>
</feature>
<proteinExistence type="predicted"/>
<dbReference type="RefSeq" id="WP_133393752.1">
    <property type="nucleotide sequence ID" value="NZ_SMTG01000004.1"/>
</dbReference>